<dbReference type="EMBL" id="KB601212">
    <property type="protein sequence ID" value="EMP24434.1"/>
    <property type="molecule type" value="Genomic_DNA"/>
</dbReference>
<name>M7AJ93_CHEMY</name>
<keyword evidence="3" id="KW-1185">Reference proteome</keyword>
<protein>
    <submittedName>
        <fullName evidence="2">Uncharacterized protein</fullName>
    </submittedName>
</protein>
<dbReference type="AlphaFoldDB" id="M7AJ93"/>
<organism evidence="2 3">
    <name type="scientific">Chelonia mydas</name>
    <name type="common">Green sea-turtle</name>
    <name type="synonym">Chelonia agassizi</name>
    <dbReference type="NCBI Taxonomy" id="8469"/>
    <lineage>
        <taxon>Eukaryota</taxon>
        <taxon>Metazoa</taxon>
        <taxon>Chordata</taxon>
        <taxon>Craniata</taxon>
        <taxon>Vertebrata</taxon>
        <taxon>Euteleostomi</taxon>
        <taxon>Archelosauria</taxon>
        <taxon>Testudinata</taxon>
        <taxon>Testudines</taxon>
        <taxon>Cryptodira</taxon>
        <taxon>Durocryptodira</taxon>
        <taxon>Americhelydia</taxon>
        <taxon>Chelonioidea</taxon>
        <taxon>Cheloniidae</taxon>
        <taxon>Chelonia</taxon>
    </lineage>
</organism>
<evidence type="ECO:0000256" key="1">
    <source>
        <dbReference type="SAM" id="MobiDB-lite"/>
    </source>
</evidence>
<gene>
    <name evidence="2" type="ORF">UY3_18501</name>
</gene>
<sequence>MKKTAATDSKRKKLPPICCGGGQNRKAAVELPPWPEELPPLSNCRPKHLLGTLVPGAGPGYGEDLRGGQEKREFGQPREGLYTKLREEIRNWPGEPKPERSVAAIEWRSTIKDAAGEIQAEETQIIPVGSSDLQLMVFIGPAKSPPFPPPPPPSCIDHSSIDPHYVDNVAEVDILRSTYRGVFITSPALLTMNSDVKTDRCCNAFGKASGGPGWMELLEVAASVSLSPRRFQQLPLAWSSEPQPAGATIGRTCGRGRMCRASLFGSVNTSPVYGYCSVRWIWLQNSQYISYSINQSSKTMVLPRESKDYLSKYLHAVILAYGELDNDDIAMALVRHYREYEENVGHLYGWLFVALWRV</sequence>
<feature type="region of interest" description="Disordered" evidence="1">
    <location>
        <begin position="1"/>
        <end position="24"/>
    </location>
</feature>
<evidence type="ECO:0000313" key="2">
    <source>
        <dbReference type="EMBL" id="EMP24434.1"/>
    </source>
</evidence>
<accession>M7AJ93</accession>
<dbReference type="Proteomes" id="UP000031443">
    <property type="component" value="Unassembled WGS sequence"/>
</dbReference>
<reference evidence="3" key="1">
    <citation type="journal article" date="2013" name="Nat. Genet.">
        <title>The draft genomes of soft-shell turtle and green sea turtle yield insights into the development and evolution of the turtle-specific body plan.</title>
        <authorList>
            <person name="Wang Z."/>
            <person name="Pascual-Anaya J."/>
            <person name="Zadissa A."/>
            <person name="Li W."/>
            <person name="Niimura Y."/>
            <person name="Huang Z."/>
            <person name="Li C."/>
            <person name="White S."/>
            <person name="Xiong Z."/>
            <person name="Fang D."/>
            <person name="Wang B."/>
            <person name="Ming Y."/>
            <person name="Chen Y."/>
            <person name="Zheng Y."/>
            <person name="Kuraku S."/>
            <person name="Pignatelli M."/>
            <person name="Herrero J."/>
            <person name="Beal K."/>
            <person name="Nozawa M."/>
            <person name="Li Q."/>
            <person name="Wang J."/>
            <person name="Zhang H."/>
            <person name="Yu L."/>
            <person name="Shigenobu S."/>
            <person name="Wang J."/>
            <person name="Liu J."/>
            <person name="Flicek P."/>
            <person name="Searle S."/>
            <person name="Wang J."/>
            <person name="Kuratani S."/>
            <person name="Yin Y."/>
            <person name="Aken B."/>
            <person name="Zhang G."/>
            <person name="Irie N."/>
        </authorList>
    </citation>
    <scope>NUCLEOTIDE SEQUENCE [LARGE SCALE GENOMIC DNA]</scope>
</reference>
<proteinExistence type="predicted"/>
<evidence type="ECO:0000313" key="3">
    <source>
        <dbReference type="Proteomes" id="UP000031443"/>
    </source>
</evidence>